<dbReference type="Gramene" id="Bo1g071150.1">
    <property type="protein sequence ID" value="Bo1g071150.1"/>
    <property type="gene ID" value="Bo1g071150"/>
</dbReference>
<evidence type="ECO:0000313" key="2">
    <source>
        <dbReference type="EnsemblPlants" id="Bo1g071150.1"/>
    </source>
</evidence>
<organism evidence="2 3">
    <name type="scientific">Brassica oleracea var. oleracea</name>
    <dbReference type="NCBI Taxonomy" id="109376"/>
    <lineage>
        <taxon>Eukaryota</taxon>
        <taxon>Viridiplantae</taxon>
        <taxon>Streptophyta</taxon>
        <taxon>Embryophyta</taxon>
        <taxon>Tracheophyta</taxon>
        <taxon>Spermatophyta</taxon>
        <taxon>Magnoliopsida</taxon>
        <taxon>eudicotyledons</taxon>
        <taxon>Gunneridae</taxon>
        <taxon>Pentapetalae</taxon>
        <taxon>rosids</taxon>
        <taxon>malvids</taxon>
        <taxon>Brassicales</taxon>
        <taxon>Brassicaceae</taxon>
        <taxon>Brassiceae</taxon>
        <taxon>Brassica</taxon>
    </lineage>
</organism>
<dbReference type="EnsemblPlants" id="Bo1g071150.1">
    <property type="protein sequence ID" value="Bo1g071150.1"/>
    <property type="gene ID" value="Bo1g071150"/>
</dbReference>
<accession>A0A0D3A8X9</accession>
<keyword evidence="3" id="KW-1185">Reference proteome</keyword>
<feature type="region of interest" description="Disordered" evidence="1">
    <location>
        <begin position="1"/>
        <end position="22"/>
    </location>
</feature>
<feature type="compositionally biased region" description="Basic residues" evidence="1">
    <location>
        <begin position="708"/>
        <end position="724"/>
    </location>
</feature>
<feature type="region of interest" description="Disordered" evidence="1">
    <location>
        <begin position="698"/>
        <end position="726"/>
    </location>
</feature>
<dbReference type="eggNOG" id="KOG0017">
    <property type="taxonomic scope" value="Eukaryota"/>
</dbReference>
<dbReference type="HOGENOM" id="CLU_345258_0_0_1"/>
<feature type="compositionally biased region" description="Basic residues" evidence="1">
    <location>
        <begin position="10"/>
        <end position="22"/>
    </location>
</feature>
<evidence type="ECO:0000313" key="3">
    <source>
        <dbReference type="Proteomes" id="UP000032141"/>
    </source>
</evidence>
<proteinExistence type="predicted"/>
<protein>
    <submittedName>
        <fullName evidence="2">Uncharacterized protein</fullName>
    </submittedName>
</protein>
<sequence>MQVDQTSARRTLRRRKEKVPKHLKRGVNEKGMDSFIKRVLRIPLDKPFEEAYFTHRLWMFFRETKKTEQDIHRIFKQIREKIKKRITLKKKSDPGKFAVPCLWKGIEFACALCDTCSTVSILPKTIADHLGGIIINLEVQIGNALVPGYFHVLENKQNMSPSLLLRRAIMAIVAAVCNMQTNQLCLTLKNPDVYYDPVRVIKPKTSNTGVNTEFIAACHCKAACHCDYEYEYKIKYSRLIDSGTPLSIDIAIHPPIDSMSRESINIRHASETFALPAHCYPSFKVATQPQTLIDYHYSDTISRQGNYFIGNWAENRLHESFAVDTELPEMKSDEYDKDYHREKDIEYNSLAMDDRGLLHTLFASATSTSIDSNIKPSIVDHPTTNLEVQVKDNTNYGYPTPDEFGIFRDSEGQARVMDGHILHISNEDIAEIIAMNGCSNFYIPKNRSDDLPSIDDAEAPSIDGHFESRRSILHPNRKRKPRWENTEVSIPTVPEQNNYNKTELMRDRYDSENSILKQNHHHRSTERLDDRSTVTMQYYEASWTSQNQHMPDLEYNNAALGVFNIGCMQVSRIRTQQYPEQQPITAQRQQWAFAIRVRFVTVFMYLDLSQRSLSDNDYNEMVVVVYGEKTDISVCTGFFDDTLQNWNHSHDKKQMLKGWIDEEVDELLKSGARSLRSEEARRRAVGMRIVVWSKKNQKENQGADTCHRPMRQGRHRSTSQHQKRSIGTTLCQLTSTSAISRGASDAILIEPVEAYEWMQPRGSDSVDEPEWMKTRGCDSMDYPNVQKEDPFAIYVRPITRSRSKKLSEKIACLVQNQKK</sequence>
<evidence type="ECO:0000256" key="1">
    <source>
        <dbReference type="SAM" id="MobiDB-lite"/>
    </source>
</evidence>
<dbReference type="AlphaFoldDB" id="A0A0D3A8X9"/>
<dbReference type="Proteomes" id="UP000032141">
    <property type="component" value="Chromosome C1"/>
</dbReference>
<reference evidence="2 3" key="1">
    <citation type="journal article" date="2014" name="Genome Biol.">
        <title>Transcriptome and methylome profiling reveals relics of genome dominance in the mesopolyploid Brassica oleracea.</title>
        <authorList>
            <person name="Parkin I.A."/>
            <person name="Koh C."/>
            <person name="Tang H."/>
            <person name="Robinson S.J."/>
            <person name="Kagale S."/>
            <person name="Clarke W.E."/>
            <person name="Town C.D."/>
            <person name="Nixon J."/>
            <person name="Krishnakumar V."/>
            <person name="Bidwell S.L."/>
            <person name="Denoeud F."/>
            <person name="Belcram H."/>
            <person name="Links M.G."/>
            <person name="Just J."/>
            <person name="Clarke C."/>
            <person name="Bender T."/>
            <person name="Huebert T."/>
            <person name="Mason A.S."/>
            <person name="Pires J.C."/>
            <person name="Barker G."/>
            <person name="Moore J."/>
            <person name="Walley P.G."/>
            <person name="Manoli S."/>
            <person name="Batley J."/>
            <person name="Edwards D."/>
            <person name="Nelson M.N."/>
            <person name="Wang X."/>
            <person name="Paterson A.H."/>
            <person name="King G."/>
            <person name="Bancroft I."/>
            <person name="Chalhoub B."/>
            <person name="Sharpe A.G."/>
        </authorList>
    </citation>
    <scope>NUCLEOTIDE SEQUENCE</scope>
    <source>
        <strain evidence="2 3">cv. TO1000</strain>
    </source>
</reference>
<reference evidence="2" key="2">
    <citation type="submission" date="2015-03" db="UniProtKB">
        <authorList>
            <consortium name="EnsemblPlants"/>
        </authorList>
    </citation>
    <scope>IDENTIFICATION</scope>
</reference>
<name>A0A0D3A8X9_BRAOL</name>